<feature type="compositionally biased region" description="Low complexity" evidence="1">
    <location>
        <begin position="45"/>
        <end position="57"/>
    </location>
</feature>
<evidence type="ECO:0000313" key="2">
    <source>
        <dbReference type="EMBL" id="CUS12473.1"/>
    </source>
</evidence>
<name>A0A292Q140_9PEZI</name>
<accession>A0A292Q140</accession>
<proteinExistence type="predicted"/>
<reference evidence="2" key="1">
    <citation type="submission" date="2015-10" db="EMBL/GenBank/DDBJ databases">
        <authorList>
            <person name="Regsiter A."/>
            <person name="william w."/>
        </authorList>
    </citation>
    <scope>NUCLEOTIDE SEQUENCE</scope>
    <source>
        <strain evidence="2">Montdore</strain>
    </source>
</reference>
<protein>
    <submittedName>
        <fullName evidence="2">Uncharacterized protein</fullName>
    </submittedName>
</protein>
<evidence type="ECO:0000313" key="3">
    <source>
        <dbReference type="Proteomes" id="UP001412239"/>
    </source>
</evidence>
<evidence type="ECO:0000256" key="1">
    <source>
        <dbReference type="SAM" id="MobiDB-lite"/>
    </source>
</evidence>
<dbReference type="AlphaFoldDB" id="A0A292Q140"/>
<gene>
    <name evidence="2" type="ORF">GSTUAT00003438001</name>
</gene>
<organism evidence="2 3">
    <name type="scientific">Tuber aestivum</name>
    <name type="common">summer truffle</name>
    <dbReference type="NCBI Taxonomy" id="59557"/>
    <lineage>
        <taxon>Eukaryota</taxon>
        <taxon>Fungi</taxon>
        <taxon>Dikarya</taxon>
        <taxon>Ascomycota</taxon>
        <taxon>Pezizomycotina</taxon>
        <taxon>Pezizomycetes</taxon>
        <taxon>Pezizales</taxon>
        <taxon>Tuberaceae</taxon>
        <taxon>Tuber</taxon>
    </lineage>
</organism>
<sequence length="88" mass="9353">MSTVLLLGTKHLPPFSCATPRKSRFEVSIGLNFAEMKRGNSPCHQSGQGTGTQQQQQPEFKEHKPSAMETATPPKSSATPSGDSAPVA</sequence>
<keyword evidence="3" id="KW-1185">Reference proteome</keyword>
<feature type="compositionally biased region" description="Polar residues" evidence="1">
    <location>
        <begin position="73"/>
        <end position="82"/>
    </location>
</feature>
<feature type="region of interest" description="Disordered" evidence="1">
    <location>
        <begin position="37"/>
        <end position="88"/>
    </location>
</feature>
<dbReference type="EMBL" id="LN890990">
    <property type="protein sequence ID" value="CUS12473.1"/>
    <property type="molecule type" value="Genomic_DNA"/>
</dbReference>
<dbReference type="Proteomes" id="UP001412239">
    <property type="component" value="Unassembled WGS sequence"/>
</dbReference>